<evidence type="ECO:0000256" key="5">
    <source>
        <dbReference type="ARBA" id="ARBA00023136"/>
    </source>
</evidence>
<gene>
    <name evidence="11" type="ORF">XTALMG727_1876</name>
</gene>
<evidence type="ECO:0000259" key="10">
    <source>
        <dbReference type="Pfam" id="PF12704"/>
    </source>
</evidence>
<feature type="region of interest" description="Disordered" evidence="7">
    <location>
        <begin position="362"/>
        <end position="382"/>
    </location>
</feature>
<keyword evidence="4 8" id="KW-1133">Transmembrane helix</keyword>
<feature type="transmembrane region" description="Helical" evidence="8">
    <location>
        <begin position="730"/>
        <end position="754"/>
    </location>
</feature>
<evidence type="ECO:0000256" key="1">
    <source>
        <dbReference type="ARBA" id="ARBA00004651"/>
    </source>
</evidence>
<evidence type="ECO:0000256" key="2">
    <source>
        <dbReference type="ARBA" id="ARBA00022475"/>
    </source>
</evidence>
<dbReference type="Pfam" id="PF12704">
    <property type="entry name" value="MacB_PCD"/>
    <property type="match status" value="1"/>
</dbReference>
<evidence type="ECO:0000256" key="4">
    <source>
        <dbReference type="ARBA" id="ARBA00022989"/>
    </source>
</evidence>
<feature type="transmembrane region" description="Helical" evidence="8">
    <location>
        <begin position="783"/>
        <end position="803"/>
    </location>
</feature>
<evidence type="ECO:0000313" key="11">
    <source>
        <dbReference type="EMBL" id="CTP86984.1"/>
    </source>
</evidence>
<feature type="transmembrane region" description="Helical" evidence="8">
    <location>
        <begin position="815"/>
        <end position="834"/>
    </location>
</feature>
<keyword evidence="5 8" id="KW-0472">Membrane</keyword>
<dbReference type="GO" id="GO:0005886">
    <property type="term" value="C:plasma membrane"/>
    <property type="evidence" value="ECO:0007669"/>
    <property type="project" value="UniProtKB-SubCell"/>
</dbReference>
<dbReference type="Pfam" id="PF02687">
    <property type="entry name" value="FtsX"/>
    <property type="match status" value="1"/>
</dbReference>
<dbReference type="GO" id="GO:0022857">
    <property type="term" value="F:transmembrane transporter activity"/>
    <property type="evidence" value="ECO:0007669"/>
    <property type="project" value="TreeGrafter"/>
</dbReference>
<sequence>MIYYYLNIALRNLRNSKALSGVMILAVALGIGASSTMLTVLHNLSGDPIPEKSSVLFHPQLDPRPREAVGTSYEPPDNLTWQDAVNLYALSKNYPRTLTGANWLPTRIDPSTGATAMIDARGATSQFFSLFGVPFLYGAPWTLRDDDARALVVVLTRSMNERLFGGVNSVGRTLTIATKTFTVAGVIEDWNPQPHFYDVSGGRSGAYGEGQQLFVPFFTWLDLPQDYGYGAMQCWGGNGDAGKHNPKFDQCAWVQMWVQLDSAPQVDDYQKMLDHYSADQRGAGRFERTANTRLRNVQEWLDYKRVVPPTVVMQTWIAFGMLFVCIVNSIGLLMAKFVRRAFDIGVRRAPCAGRHAPRRLRAVPGRGGAHRADRGSRRHSAFLSRGDGAEGAADRIRQAAACRRRDAGGCRVDLDRRGAVGGPWAGMAGLSDCPRAANEVAMKPLAPLGPIVTALRSHRSAVALMVIEIALTLAILCNLVFILKETIDRTNLSTGIDEADVAIIQSIGIVGAENPSTVSNSVSALRRVPGVQAAAFGAPPLWRATLAPIFLSPDARQPVTLAYQFVGSQGYSDVLGARVLQGRAIAPDETPAISDIFGNLQGRVQLPALVTPSLAARLRSGDASLGQALYSNIWGIPVTLKIVGVMAPIRSALTGRPEDADAVLAEFRVANEHMGGGYVLRSSAGQMDEVLPLAMQAMQKANPGQVQQDVKSVARLRDEYFQNDRTTAKLILVLVAVLLSVTALGMGGLAAFWVQQRTKQIGIRRALGATRADILRYFQVENFLIVSVGVTLGAIMAFALNALLMRRFEIERLGISTVLIGMVVIWALGQLAILGPALRAASIEPVVATRSA</sequence>
<keyword evidence="12" id="KW-1185">Reference proteome</keyword>
<dbReference type="PANTHER" id="PTHR30572">
    <property type="entry name" value="MEMBRANE COMPONENT OF TRANSPORTER-RELATED"/>
    <property type="match status" value="1"/>
</dbReference>
<accession>A0A0K2ZS41</accession>
<keyword evidence="3 8" id="KW-0812">Transmembrane</keyword>
<evidence type="ECO:0008006" key="13">
    <source>
        <dbReference type="Google" id="ProtNLM"/>
    </source>
</evidence>
<dbReference type="InterPro" id="IPR003838">
    <property type="entry name" value="ABC3_permease_C"/>
</dbReference>
<feature type="transmembrane region" description="Helical" evidence="8">
    <location>
        <begin position="461"/>
        <end position="483"/>
    </location>
</feature>
<reference evidence="12" key="1">
    <citation type="submission" date="2015-07" db="EMBL/GenBank/DDBJ databases">
        <authorList>
            <person name="Wibberg D."/>
        </authorList>
    </citation>
    <scope>NUCLEOTIDE SEQUENCE [LARGE SCALE GENOMIC DNA]</scope>
</reference>
<dbReference type="Proteomes" id="UP000046187">
    <property type="component" value="Unassembled WGS sequence"/>
</dbReference>
<evidence type="ECO:0000256" key="6">
    <source>
        <dbReference type="ARBA" id="ARBA00038076"/>
    </source>
</evidence>
<feature type="transmembrane region" description="Helical" evidence="8">
    <location>
        <begin position="21"/>
        <end position="41"/>
    </location>
</feature>
<evidence type="ECO:0000256" key="3">
    <source>
        <dbReference type="ARBA" id="ARBA00022692"/>
    </source>
</evidence>
<evidence type="ECO:0000259" key="9">
    <source>
        <dbReference type="Pfam" id="PF02687"/>
    </source>
</evidence>
<dbReference type="AlphaFoldDB" id="A0A0K2ZS41"/>
<comment type="subcellular location">
    <subcellularLocation>
        <location evidence="1">Cell membrane</location>
        <topology evidence="1">Multi-pass membrane protein</topology>
    </subcellularLocation>
</comment>
<organism evidence="11 12">
    <name type="scientific">Xanthomonas graminis pv. arrhenatheri LMG 727</name>
    <dbReference type="NCBI Taxonomy" id="1195923"/>
    <lineage>
        <taxon>Bacteria</taxon>
        <taxon>Pseudomonadati</taxon>
        <taxon>Pseudomonadota</taxon>
        <taxon>Gammaproteobacteria</taxon>
        <taxon>Lysobacterales</taxon>
        <taxon>Lysobacteraceae</taxon>
        <taxon>Xanthomonas</taxon>
        <taxon>Xanthomonas translucens group</taxon>
        <taxon>Xanthomonas graminis</taxon>
    </lineage>
</organism>
<protein>
    <recommendedName>
        <fullName evidence="13">ABC transporter permease</fullName>
    </recommendedName>
</protein>
<dbReference type="PANTHER" id="PTHR30572:SF4">
    <property type="entry name" value="ABC TRANSPORTER PERMEASE YTRF"/>
    <property type="match status" value="1"/>
</dbReference>
<dbReference type="InterPro" id="IPR050250">
    <property type="entry name" value="Macrolide_Exporter_MacB"/>
</dbReference>
<dbReference type="EMBL" id="CXOI01000026">
    <property type="protein sequence ID" value="CTP86984.1"/>
    <property type="molecule type" value="Genomic_DNA"/>
</dbReference>
<feature type="domain" description="ABC3 transporter permease C-terminal" evidence="9">
    <location>
        <begin position="733"/>
        <end position="845"/>
    </location>
</feature>
<name>A0A0K2ZS41_9XANT</name>
<evidence type="ECO:0000256" key="8">
    <source>
        <dbReference type="SAM" id="Phobius"/>
    </source>
</evidence>
<comment type="similarity">
    <text evidence="6">Belongs to the ABC-4 integral membrane protein family.</text>
</comment>
<dbReference type="InterPro" id="IPR025857">
    <property type="entry name" value="MacB_PCD"/>
</dbReference>
<keyword evidence="2" id="KW-1003">Cell membrane</keyword>
<proteinExistence type="inferred from homology"/>
<feature type="domain" description="MacB-like periplasmic core" evidence="10">
    <location>
        <begin position="20"/>
        <end position="271"/>
    </location>
</feature>
<evidence type="ECO:0000256" key="7">
    <source>
        <dbReference type="SAM" id="MobiDB-lite"/>
    </source>
</evidence>
<evidence type="ECO:0000313" key="12">
    <source>
        <dbReference type="Proteomes" id="UP000046187"/>
    </source>
</evidence>